<feature type="compositionally biased region" description="Basic residues" evidence="1">
    <location>
        <begin position="63"/>
        <end position="73"/>
    </location>
</feature>
<reference evidence="2 3" key="1">
    <citation type="journal article" date="2014" name="BMC Genomics">
        <title>Oil accumulation mechanisms of the oleaginous microalga Chlorella protothecoides revealed through its genome, transcriptomes, and proteomes.</title>
        <authorList>
            <person name="Gao C."/>
            <person name="Wang Y."/>
            <person name="Shen Y."/>
            <person name="Yan D."/>
            <person name="He X."/>
            <person name="Dai J."/>
            <person name="Wu Q."/>
        </authorList>
    </citation>
    <scope>NUCLEOTIDE SEQUENCE [LARGE SCALE GENOMIC DNA]</scope>
    <source>
        <strain evidence="2 3">0710</strain>
    </source>
</reference>
<comment type="caution">
    <text evidence="2">The sequence shown here is derived from an EMBL/GenBank/DDBJ whole genome shotgun (WGS) entry which is preliminary data.</text>
</comment>
<name>A0A087S9S1_AUXPR</name>
<dbReference type="Proteomes" id="UP000028924">
    <property type="component" value="Unassembled WGS sequence"/>
</dbReference>
<dbReference type="EMBL" id="APJO01000921">
    <property type="protein sequence ID" value="KFM22475.1"/>
    <property type="molecule type" value="Genomic_DNA"/>
</dbReference>
<sequence>MLQCLHKADILQCMVGVKGEKCDHRLILGTYATTPSGLGQSRMSDMNLTFAARDARGSDSSRHARSRHSVPCT</sequence>
<proteinExistence type="predicted"/>
<dbReference type="GeneID" id="23611503"/>
<feature type="compositionally biased region" description="Basic and acidic residues" evidence="1">
    <location>
        <begin position="53"/>
        <end position="62"/>
    </location>
</feature>
<accession>A0A087S9S1</accession>
<evidence type="ECO:0000313" key="3">
    <source>
        <dbReference type="Proteomes" id="UP000028924"/>
    </source>
</evidence>
<gene>
    <name evidence="2" type="ORF">F751_0112</name>
</gene>
<feature type="region of interest" description="Disordered" evidence="1">
    <location>
        <begin position="53"/>
        <end position="73"/>
    </location>
</feature>
<evidence type="ECO:0000256" key="1">
    <source>
        <dbReference type="SAM" id="MobiDB-lite"/>
    </source>
</evidence>
<keyword evidence="3" id="KW-1185">Reference proteome</keyword>
<evidence type="ECO:0000313" key="2">
    <source>
        <dbReference type="EMBL" id="KFM22475.1"/>
    </source>
</evidence>
<dbReference type="KEGG" id="apro:F751_0112"/>
<protein>
    <submittedName>
        <fullName evidence="2">Uncharacterized protein</fullName>
    </submittedName>
</protein>
<dbReference type="AlphaFoldDB" id="A0A087S9S1"/>
<organism evidence="2 3">
    <name type="scientific">Auxenochlorella protothecoides</name>
    <name type="common">Green microalga</name>
    <name type="synonym">Chlorella protothecoides</name>
    <dbReference type="NCBI Taxonomy" id="3075"/>
    <lineage>
        <taxon>Eukaryota</taxon>
        <taxon>Viridiplantae</taxon>
        <taxon>Chlorophyta</taxon>
        <taxon>core chlorophytes</taxon>
        <taxon>Trebouxiophyceae</taxon>
        <taxon>Chlorellales</taxon>
        <taxon>Chlorellaceae</taxon>
        <taxon>Auxenochlorella</taxon>
    </lineage>
</organism>
<dbReference type="RefSeq" id="XP_011400440.1">
    <property type="nucleotide sequence ID" value="XM_011402138.1"/>
</dbReference>